<reference evidence="15 16" key="1">
    <citation type="submission" date="2018-03" db="EMBL/GenBank/DDBJ databases">
        <title>Aerobic endospore-forming bacteria genome sequencing and assembly.</title>
        <authorList>
            <person name="Cavalcante D.A."/>
            <person name="Driks A."/>
            <person name="Putonti C."/>
            <person name="De-Souza M.T."/>
        </authorList>
    </citation>
    <scope>NUCLEOTIDE SEQUENCE [LARGE SCALE GENOMIC DNA]</scope>
    <source>
        <strain evidence="15 16">SDF0037</strain>
    </source>
</reference>
<dbReference type="InterPro" id="IPR023068">
    <property type="entry name" value="CCA-adding_enz_firmicutes"/>
</dbReference>
<dbReference type="Pfam" id="PF12627">
    <property type="entry name" value="PolyA_pol_RNAbd"/>
    <property type="match status" value="1"/>
</dbReference>
<dbReference type="SUPFAM" id="SSF81301">
    <property type="entry name" value="Nucleotidyltransferase"/>
    <property type="match status" value="1"/>
</dbReference>
<feature type="binding site" evidence="11">
    <location>
        <position position="44"/>
    </location>
    <ligand>
        <name>Mg(2+)</name>
        <dbReference type="ChEBI" id="CHEBI:18420"/>
    </ligand>
</feature>
<dbReference type="Gene3D" id="1.10.246.80">
    <property type="match status" value="1"/>
</dbReference>
<sequence length="395" mass="45147">MQNNKEWQAAYSVIEQLEYAGFEAVIVGGAVRDAILGRPAHDVDVATNAMPDEVKSIFDRTVDIGIQHGTVLVIVPAGSVEVTTYRTDGEYTDHRRPEEVQFVRSLKEDLQRRDFTMNAIAMRRDGSFVDFYGGRQDIEAGVIRAVGDAQKRFSEDALRMLRAIRFSAQLGFLIESETLKAMQDKADNISWIAKERIKAELDKLWVGKDVFNGIKKLKESSLVNYLNGTFQANDWSEFNTQDKLLGWAYFAVLQGDHWREVLGDYRLSNKEMAFVKAVLEALKALKNGWTKMDYFLYTQQELEAACYFAELRQLDVEMPQQSILEIQTALPIRHKQELIVKGTDLLKWSGIKGGPWVKEALQAMLEAVVNGECANEHHQLKAWFEREYVRKHENT</sequence>
<proteinExistence type="inferred from homology"/>
<comment type="catalytic activity">
    <reaction evidence="11">
        <text>a tRNA with a 3' CCA end + 2 CTP + ATP = a tRNA with a 3' CCACCA end + 3 diphosphate</text>
        <dbReference type="Rhea" id="RHEA:76235"/>
        <dbReference type="Rhea" id="RHEA-COMP:10468"/>
        <dbReference type="Rhea" id="RHEA-COMP:18655"/>
        <dbReference type="ChEBI" id="CHEBI:30616"/>
        <dbReference type="ChEBI" id="CHEBI:33019"/>
        <dbReference type="ChEBI" id="CHEBI:37563"/>
        <dbReference type="ChEBI" id="CHEBI:83071"/>
        <dbReference type="ChEBI" id="CHEBI:195187"/>
    </reaction>
</comment>
<feature type="binding site" evidence="11">
    <location>
        <position position="165"/>
    </location>
    <ligand>
        <name>CTP</name>
        <dbReference type="ChEBI" id="CHEBI:37563"/>
    </ligand>
</feature>
<feature type="binding site" evidence="11">
    <location>
        <position position="32"/>
    </location>
    <ligand>
        <name>CTP</name>
        <dbReference type="ChEBI" id="CHEBI:37563"/>
    </ligand>
</feature>
<evidence type="ECO:0000256" key="1">
    <source>
        <dbReference type="ARBA" id="ARBA00001946"/>
    </source>
</evidence>
<dbReference type="InterPro" id="IPR032828">
    <property type="entry name" value="PolyA_RNA-bd"/>
</dbReference>
<keyword evidence="7 11" id="KW-0692">RNA repair</keyword>
<dbReference type="PANTHER" id="PTHR46173">
    <property type="entry name" value="CCA TRNA NUCLEOTIDYLTRANSFERASE 1, MITOCHONDRIAL"/>
    <property type="match status" value="1"/>
</dbReference>
<dbReference type="GO" id="GO:0004810">
    <property type="term" value="F:CCA tRNA nucleotidyltransferase activity"/>
    <property type="evidence" value="ECO:0007669"/>
    <property type="project" value="UniProtKB-UniRule"/>
</dbReference>
<dbReference type="PANTHER" id="PTHR46173:SF1">
    <property type="entry name" value="CCA TRNA NUCLEOTIDYLTRANSFERASE 1, MITOCHONDRIAL"/>
    <property type="match status" value="1"/>
</dbReference>
<dbReference type="GO" id="GO:0005524">
    <property type="term" value="F:ATP binding"/>
    <property type="evidence" value="ECO:0007669"/>
    <property type="project" value="UniProtKB-UniRule"/>
</dbReference>
<name>A0A544UN29_LYSSH</name>
<evidence type="ECO:0000259" key="13">
    <source>
        <dbReference type="Pfam" id="PF12627"/>
    </source>
</evidence>
<evidence type="ECO:0000256" key="9">
    <source>
        <dbReference type="ARBA" id="ARBA00022842"/>
    </source>
</evidence>
<comment type="cofactor">
    <cofactor evidence="1 11">
        <name>Mg(2+)</name>
        <dbReference type="ChEBI" id="CHEBI:18420"/>
    </cofactor>
</comment>
<feature type="binding site" evidence="11">
    <location>
        <position position="32"/>
    </location>
    <ligand>
        <name>ATP</name>
        <dbReference type="ChEBI" id="CHEBI:30616"/>
    </ligand>
</feature>
<evidence type="ECO:0000256" key="8">
    <source>
        <dbReference type="ARBA" id="ARBA00022840"/>
    </source>
</evidence>
<feature type="binding site" evidence="11">
    <location>
        <position position="42"/>
    </location>
    <ligand>
        <name>Mg(2+)</name>
        <dbReference type="ChEBI" id="CHEBI:18420"/>
    </ligand>
</feature>
<feature type="binding site" evidence="11">
    <location>
        <position position="29"/>
    </location>
    <ligand>
        <name>CTP</name>
        <dbReference type="ChEBI" id="CHEBI:37563"/>
    </ligand>
</feature>
<gene>
    <name evidence="11" type="primary">cca</name>
    <name evidence="15" type="ORF">C7Y47_08355</name>
</gene>
<dbReference type="Gene3D" id="1.10.3090.10">
    <property type="entry name" value="cca-adding enzyme, domain 2"/>
    <property type="match status" value="1"/>
</dbReference>
<dbReference type="GO" id="GO:0000049">
    <property type="term" value="F:tRNA binding"/>
    <property type="evidence" value="ECO:0007669"/>
    <property type="project" value="UniProtKB-UniRule"/>
</dbReference>
<dbReference type="GO" id="GO:0001680">
    <property type="term" value="P:tRNA 3'-terminal CCA addition"/>
    <property type="evidence" value="ECO:0007669"/>
    <property type="project" value="UniProtKB-UniRule"/>
</dbReference>
<dbReference type="AlphaFoldDB" id="A0A544UN29"/>
<accession>A0A544UN29</accession>
<feature type="binding site" evidence="11">
    <location>
        <position position="159"/>
    </location>
    <ligand>
        <name>ATP</name>
        <dbReference type="ChEBI" id="CHEBI:30616"/>
    </ligand>
</feature>
<feature type="domain" description="Poly A polymerase head" evidence="12">
    <location>
        <begin position="25"/>
        <end position="144"/>
    </location>
</feature>
<feature type="binding site" evidence="11">
    <location>
        <position position="162"/>
    </location>
    <ligand>
        <name>CTP</name>
        <dbReference type="ChEBI" id="CHEBI:37563"/>
    </ligand>
</feature>
<dbReference type="InterPro" id="IPR043519">
    <property type="entry name" value="NT_sf"/>
</dbReference>
<evidence type="ECO:0000256" key="11">
    <source>
        <dbReference type="HAMAP-Rule" id="MF_01263"/>
    </source>
</evidence>
<dbReference type="Pfam" id="PF13735">
    <property type="entry name" value="tRNA_NucTran2_2"/>
    <property type="match status" value="1"/>
</dbReference>
<feature type="binding site" evidence="11">
    <location>
        <position position="165"/>
    </location>
    <ligand>
        <name>ATP</name>
        <dbReference type="ChEBI" id="CHEBI:30616"/>
    </ligand>
</feature>
<dbReference type="Proteomes" id="UP000317944">
    <property type="component" value="Unassembled WGS sequence"/>
</dbReference>
<evidence type="ECO:0000256" key="6">
    <source>
        <dbReference type="ARBA" id="ARBA00022741"/>
    </source>
</evidence>
<dbReference type="OrthoDB" id="9805698at2"/>
<keyword evidence="10 11" id="KW-0694">RNA-binding</keyword>
<keyword evidence="4 11" id="KW-0548">Nucleotidyltransferase</keyword>
<evidence type="ECO:0000256" key="2">
    <source>
        <dbReference type="ARBA" id="ARBA00022679"/>
    </source>
</evidence>
<comment type="catalytic activity">
    <reaction evidence="11">
        <text>a tRNA precursor + 2 CTP + ATP = a tRNA with a 3' CCA end + 3 diphosphate</text>
        <dbReference type="Rhea" id="RHEA:14433"/>
        <dbReference type="Rhea" id="RHEA-COMP:10465"/>
        <dbReference type="Rhea" id="RHEA-COMP:10468"/>
        <dbReference type="ChEBI" id="CHEBI:30616"/>
        <dbReference type="ChEBI" id="CHEBI:33019"/>
        <dbReference type="ChEBI" id="CHEBI:37563"/>
        <dbReference type="ChEBI" id="CHEBI:74896"/>
        <dbReference type="ChEBI" id="CHEBI:83071"/>
        <dbReference type="EC" id="2.7.7.72"/>
    </reaction>
</comment>
<comment type="subunit">
    <text evidence="11">Homodimer.</text>
</comment>
<keyword evidence="2 11" id="KW-0808">Transferase</keyword>
<keyword evidence="8 11" id="KW-0067">ATP-binding</keyword>
<evidence type="ECO:0000256" key="10">
    <source>
        <dbReference type="ARBA" id="ARBA00022884"/>
    </source>
</evidence>
<feature type="binding site" evidence="11">
    <location>
        <position position="162"/>
    </location>
    <ligand>
        <name>ATP</name>
        <dbReference type="ChEBI" id="CHEBI:30616"/>
    </ligand>
</feature>
<evidence type="ECO:0000256" key="5">
    <source>
        <dbReference type="ARBA" id="ARBA00022723"/>
    </source>
</evidence>
<dbReference type="NCBIfam" id="NF009814">
    <property type="entry name" value="PRK13299.1"/>
    <property type="match status" value="1"/>
</dbReference>
<dbReference type="InterPro" id="IPR002646">
    <property type="entry name" value="PolA_pol_head_dom"/>
</dbReference>
<dbReference type="Pfam" id="PF01743">
    <property type="entry name" value="PolyA_pol"/>
    <property type="match status" value="1"/>
</dbReference>
<evidence type="ECO:0000259" key="12">
    <source>
        <dbReference type="Pfam" id="PF01743"/>
    </source>
</evidence>
<dbReference type="Gene3D" id="3.30.460.10">
    <property type="entry name" value="Beta Polymerase, domain 2"/>
    <property type="match status" value="1"/>
</dbReference>
<feature type="binding site" evidence="11">
    <location>
        <position position="29"/>
    </location>
    <ligand>
        <name>ATP</name>
        <dbReference type="ChEBI" id="CHEBI:30616"/>
    </ligand>
</feature>
<comment type="miscellaneous">
    <text evidence="11">A single active site specifically recognizes both ATP and CTP and is responsible for their addition.</text>
</comment>
<dbReference type="GO" id="GO:0042245">
    <property type="term" value="P:RNA repair"/>
    <property type="evidence" value="ECO:0007669"/>
    <property type="project" value="UniProtKB-KW"/>
</dbReference>
<dbReference type="GO" id="GO:0160016">
    <property type="term" value="F:CCACCA tRNA nucleotidyltransferase activity"/>
    <property type="evidence" value="ECO:0007669"/>
    <property type="project" value="RHEA"/>
</dbReference>
<keyword evidence="5 11" id="KW-0479">Metal-binding</keyword>
<evidence type="ECO:0000256" key="7">
    <source>
        <dbReference type="ARBA" id="ARBA00022800"/>
    </source>
</evidence>
<comment type="caution">
    <text evidence="15">The sequence shown here is derived from an EMBL/GenBank/DDBJ whole genome shotgun (WGS) entry which is preliminary data.</text>
</comment>
<feature type="binding site" evidence="11">
    <location>
        <position position="156"/>
    </location>
    <ligand>
        <name>CTP</name>
        <dbReference type="ChEBI" id="CHEBI:37563"/>
    </ligand>
</feature>
<dbReference type="InterPro" id="IPR032810">
    <property type="entry name" value="CCA-adding_enz_C"/>
</dbReference>
<comment type="similarity">
    <text evidence="11">Belongs to the tRNA nucleotidyltransferase/poly(A) polymerase family. Bacterial CCA-adding enzyme type 3 subfamily.</text>
</comment>
<keyword evidence="3 11" id="KW-0819">tRNA processing</keyword>
<dbReference type="GO" id="GO:0000287">
    <property type="term" value="F:magnesium ion binding"/>
    <property type="evidence" value="ECO:0007669"/>
    <property type="project" value="UniProtKB-UniRule"/>
</dbReference>
<feature type="binding site" evidence="11">
    <location>
        <position position="159"/>
    </location>
    <ligand>
        <name>CTP</name>
        <dbReference type="ChEBI" id="CHEBI:37563"/>
    </ligand>
</feature>
<dbReference type="RefSeq" id="WP_142508352.1">
    <property type="nucleotide sequence ID" value="NZ_SADV01000005.1"/>
</dbReference>
<dbReference type="EC" id="2.7.7.72" evidence="11"/>
<feature type="binding site" evidence="11">
    <location>
        <position position="113"/>
    </location>
    <ligand>
        <name>CTP</name>
        <dbReference type="ChEBI" id="CHEBI:37563"/>
    </ligand>
</feature>
<dbReference type="SUPFAM" id="SSF81891">
    <property type="entry name" value="Poly A polymerase C-terminal region-like"/>
    <property type="match status" value="1"/>
</dbReference>
<evidence type="ECO:0000313" key="16">
    <source>
        <dbReference type="Proteomes" id="UP000317944"/>
    </source>
</evidence>
<feature type="domain" description="tRNA nucleotidyltransferase/poly(A) polymerase RNA and SrmB- binding" evidence="13">
    <location>
        <begin position="171"/>
        <end position="226"/>
    </location>
</feature>
<keyword evidence="6 11" id="KW-0547">Nucleotide-binding</keyword>
<evidence type="ECO:0000313" key="15">
    <source>
        <dbReference type="EMBL" id="TQR35245.1"/>
    </source>
</evidence>
<dbReference type="InterPro" id="IPR050264">
    <property type="entry name" value="Bact_CCA-adding_enz_type3_sf"/>
</dbReference>
<comment type="function">
    <text evidence="11">Catalyzes the addition and repair of the essential 3'-terminal CCA sequence in tRNAs without using a nucleic acid template. Adds these three nucleotides in the order of C, C, and A to the tRNA nucleotide-73, using CTP and ATP as substrates and producing inorganic pyrophosphate. tRNA 3'-terminal CCA addition is required both for tRNA processing and repair. Also involved in tRNA surveillance by mediating tandem CCA addition to generate a CCACCA at the 3' terminus of unstable tRNAs. While stable tRNAs receive only 3'-terminal CCA, unstable tRNAs are marked with CCACCA and rapidly degraded.</text>
</comment>
<feature type="binding site" evidence="11">
    <location>
        <position position="113"/>
    </location>
    <ligand>
        <name>ATP</name>
        <dbReference type="ChEBI" id="CHEBI:30616"/>
    </ligand>
</feature>
<evidence type="ECO:0000256" key="4">
    <source>
        <dbReference type="ARBA" id="ARBA00022695"/>
    </source>
</evidence>
<keyword evidence="9 11" id="KW-0460">Magnesium</keyword>
<dbReference type="CDD" id="cd05398">
    <property type="entry name" value="NT_ClassII-CCAase"/>
    <property type="match status" value="1"/>
</dbReference>
<dbReference type="EMBL" id="SADV01000005">
    <property type="protein sequence ID" value="TQR35245.1"/>
    <property type="molecule type" value="Genomic_DNA"/>
</dbReference>
<dbReference type="HAMAP" id="MF_01263">
    <property type="entry name" value="CCA_bact_type3"/>
    <property type="match status" value="1"/>
</dbReference>
<feature type="domain" description="CCA-adding enzyme C-terminal" evidence="14">
    <location>
        <begin position="241"/>
        <end position="383"/>
    </location>
</feature>
<protein>
    <recommendedName>
        <fullName evidence="11">CCA-adding enzyme</fullName>
        <ecNumber evidence="11">2.7.7.72</ecNumber>
    </recommendedName>
    <alternativeName>
        <fullName evidence="11">CCA tRNA nucleotidyltransferase</fullName>
    </alternativeName>
    <alternativeName>
        <fullName evidence="11">tRNA CCA-pyrophosphorylase</fullName>
    </alternativeName>
    <alternativeName>
        <fullName evidence="11">tRNA adenylyl-/cytidylyl- transferase</fullName>
    </alternativeName>
    <alternativeName>
        <fullName evidence="11">tRNA nucleotidyltransferase</fullName>
    </alternativeName>
    <alternativeName>
        <fullName evidence="11">tRNA-NT</fullName>
    </alternativeName>
</protein>
<feature type="binding site" evidence="11">
    <location>
        <position position="156"/>
    </location>
    <ligand>
        <name>ATP</name>
        <dbReference type="ChEBI" id="CHEBI:30616"/>
    </ligand>
</feature>
<organism evidence="15 16">
    <name type="scientific">Lysinibacillus sphaericus</name>
    <name type="common">Bacillus sphaericus</name>
    <dbReference type="NCBI Taxonomy" id="1421"/>
    <lineage>
        <taxon>Bacteria</taxon>
        <taxon>Bacillati</taxon>
        <taxon>Bacillota</taxon>
        <taxon>Bacilli</taxon>
        <taxon>Bacillales</taxon>
        <taxon>Bacillaceae</taxon>
        <taxon>Lysinibacillus</taxon>
    </lineage>
</organism>
<evidence type="ECO:0000259" key="14">
    <source>
        <dbReference type="Pfam" id="PF13735"/>
    </source>
</evidence>
<evidence type="ECO:0000256" key="3">
    <source>
        <dbReference type="ARBA" id="ARBA00022694"/>
    </source>
</evidence>